<dbReference type="RefSeq" id="WP_116417633.1">
    <property type="nucleotide sequence ID" value="NZ_NBXC01000008.1"/>
</dbReference>
<keyword evidence="3" id="KW-0274">FAD</keyword>
<sequence>MTDDVVPVLIVGGGPVGLALAEELSLHRVPVIVVEPRAVVEHSRPRAKTTSVRSMEHFRRWGIADHLRRVAPLSRTWSQRVTFVQTVTGQEITSVEGCLGLDAGPDLTPEPAQQVTQPLVEEVMRADLAQKAGVELLFGWHAVSVEDGPDHARVVLSNGEGERRTVSALYVVGADGPRSVVRSAMGARYEGSVAGRPNVNITFRSSELAGLIPHAPSIHYWVLNPDAPGVVGPLDHAGTYWAISTGTTHVDDAAHAARIVRSLLGADVDVEVLATDPWQARMLLADRYRTGRLFIVGDAAHQNPPWGGHGFNTGVGDAVNLGWKLAAVLGGWAPDALLDSYGVERRPIEGQTIELAASNMASLSVDLSNPLLMASGAAFEAARAELGPVIRRLKSPEFLSSGLVLGYGYGPTSRQQAATPADYEPRVEAGNRLPHRVVHGHAIYDLLGEWFTAIGTAAEVSPLLAEADRRGIPLAHLETAEPGVVLVRPDQHIAWVGGSSADWGDVLQRAISGFAAVAGAAAAPVRAEGALV</sequence>
<dbReference type="Gene3D" id="3.50.50.60">
    <property type="entry name" value="FAD/NAD(P)-binding domain"/>
    <property type="match status" value="1"/>
</dbReference>
<dbReference type="PANTHER" id="PTHR43004">
    <property type="entry name" value="TRK SYSTEM POTASSIUM UPTAKE PROTEIN"/>
    <property type="match status" value="1"/>
</dbReference>
<reference evidence="5 6" key="1">
    <citation type="submission" date="2017-04" db="EMBL/GenBank/DDBJ databases">
        <title>Comparative genome analysis of Subtercola boreus.</title>
        <authorList>
            <person name="Cho Y.-J."/>
            <person name="Cho A."/>
            <person name="Kim O.-S."/>
            <person name="Lee J.-I."/>
        </authorList>
    </citation>
    <scope>NUCLEOTIDE SEQUENCE [LARGE SCALE GENOMIC DNA]</scope>
    <source>
        <strain evidence="5 6">P28004</strain>
    </source>
</reference>
<dbReference type="Proteomes" id="UP000257080">
    <property type="component" value="Unassembled WGS sequence"/>
</dbReference>
<dbReference type="GO" id="GO:0016709">
    <property type="term" value="F:oxidoreductase activity, acting on paired donors, with incorporation or reduction of molecular oxygen, NAD(P)H as one donor, and incorporation of one atom of oxygen"/>
    <property type="evidence" value="ECO:0007669"/>
    <property type="project" value="UniProtKB-ARBA"/>
</dbReference>
<protein>
    <recommendedName>
        <fullName evidence="4">FAD-binding domain-containing protein</fullName>
    </recommendedName>
</protein>
<dbReference type="Gene3D" id="3.30.9.10">
    <property type="entry name" value="D-Amino Acid Oxidase, subunit A, domain 2"/>
    <property type="match status" value="1"/>
</dbReference>
<proteinExistence type="predicted"/>
<evidence type="ECO:0000256" key="3">
    <source>
        <dbReference type="ARBA" id="ARBA00022827"/>
    </source>
</evidence>
<comment type="caution">
    <text evidence="5">The sequence shown here is derived from an EMBL/GenBank/DDBJ whole genome shotgun (WGS) entry which is preliminary data.</text>
</comment>
<name>A0A3E0WGB3_9MICO</name>
<dbReference type="PANTHER" id="PTHR43004:SF19">
    <property type="entry name" value="BINDING MONOOXYGENASE, PUTATIVE (JCVI)-RELATED"/>
    <property type="match status" value="1"/>
</dbReference>
<dbReference type="InterPro" id="IPR002938">
    <property type="entry name" value="FAD-bd"/>
</dbReference>
<gene>
    <name evidence="5" type="ORF">B7R25_03790</name>
</gene>
<dbReference type="Gene3D" id="3.40.30.120">
    <property type="match status" value="1"/>
</dbReference>
<dbReference type="PRINTS" id="PR00420">
    <property type="entry name" value="RNGMNOXGNASE"/>
</dbReference>
<keyword evidence="2" id="KW-0285">Flavoprotein</keyword>
<evidence type="ECO:0000259" key="4">
    <source>
        <dbReference type="Pfam" id="PF01494"/>
    </source>
</evidence>
<evidence type="ECO:0000313" key="6">
    <source>
        <dbReference type="Proteomes" id="UP000257080"/>
    </source>
</evidence>
<comment type="cofactor">
    <cofactor evidence="1">
        <name>FAD</name>
        <dbReference type="ChEBI" id="CHEBI:57692"/>
    </cofactor>
</comment>
<dbReference type="SUPFAM" id="SSF51905">
    <property type="entry name" value="FAD/NAD(P)-binding domain"/>
    <property type="match status" value="1"/>
</dbReference>
<dbReference type="OrthoDB" id="4246007at2"/>
<dbReference type="Pfam" id="PF01494">
    <property type="entry name" value="FAD_binding_3"/>
    <property type="match status" value="1"/>
</dbReference>
<dbReference type="EMBL" id="NBXE01000008">
    <property type="protein sequence ID" value="RFA28843.1"/>
    <property type="molecule type" value="Genomic_DNA"/>
</dbReference>
<feature type="domain" description="FAD-binding" evidence="4">
    <location>
        <begin position="6"/>
        <end position="354"/>
    </location>
</feature>
<evidence type="ECO:0000256" key="2">
    <source>
        <dbReference type="ARBA" id="ARBA00022630"/>
    </source>
</evidence>
<dbReference type="InterPro" id="IPR036188">
    <property type="entry name" value="FAD/NAD-bd_sf"/>
</dbReference>
<accession>A0A3E0WGB3</accession>
<evidence type="ECO:0000256" key="1">
    <source>
        <dbReference type="ARBA" id="ARBA00001974"/>
    </source>
</evidence>
<dbReference type="NCBIfam" id="NF004780">
    <property type="entry name" value="PRK06126.1"/>
    <property type="match status" value="1"/>
</dbReference>
<dbReference type="AlphaFoldDB" id="A0A3E0WGB3"/>
<organism evidence="5 6">
    <name type="scientific">Subtercola boreus</name>
    <dbReference type="NCBI Taxonomy" id="120213"/>
    <lineage>
        <taxon>Bacteria</taxon>
        <taxon>Bacillati</taxon>
        <taxon>Actinomycetota</taxon>
        <taxon>Actinomycetes</taxon>
        <taxon>Micrococcales</taxon>
        <taxon>Microbacteriaceae</taxon>
        <taxon>Subtercola</taxon>
    </lineage>
</organism>
<dbReference type="InterPro" id="IPR050641">
    <property type="entry name" value="RIFMO-like"/>
</dbReference>
<dbReference type="GO" id="GO:0071949">
    <property type="term" value="F:FAD binding"/>
    <property type="evidence" value="ECO:0007669"/>
    <property type="project" value="InterPro"/>
</dbReference>
<evidence type="ECO:0000313" key="5">
    <source>
        <dbReference type="EMBL" id="RFA28843.1"/>
    </source>
</evidence>